<name>A0ABS2KQU5_9NOCA</name>
<evidence type="ECO:0000256" key="5">
    <source>
        <dbReference type="ARBA" id="ARBA00022801"/>
    </source>
</evidence>
<dbReference type="Pfam" id="PF13361">
    <property type="entry name" value="UvrD_C"/>
    <property type="match status" value="1"/>
</dbReference>
<keyword evidence="9" id="KW-0238">DNA-binding</keyword>
<dbReference type="Pfam" id="PF00580">
    <property type="entry name" value="UvrD-helicase"/>
    <property type="match status" value="1"/>
</dbReference>
<evidence type="ECO:0000256" key="14">
    <source>
        <dbReference type="ARBA" id="ARBA00048988"/>
    </source>
</evidence>
<gene>
    <name evidence="18" type="ORF">JOE42_001074</name>
</gene>
<accession>A0ABS2KQU5</accession>
<dbReference type="Pfam" id="PF12705">
    <property type="entry name" value="PDDEXK_1"/>
    <property type="match status" value="1"/>
</dbReference>
<evidence type="ECO:0000256" key="2">
    <source>
        <dbReference type="ARBA" id="ARBA00022722"/>
    </source>
</evidence>
<reference evidence="18 19" key="1">
    <citation type="submission" date="2021-01" db="EMBL/GenBank/DDBJ databases">
        <title>Genomics of switchgrass bacterial isolates.</title>
        <authorList>
            <person name="Shade A."/>
        </authorList>
    </citation>
    <scope>NUCLEOTIDE SEQUENCE [LARGE SCALE GENOMIC DNA]</scope>
    <source>
        <strain evidence="18 19">PvP111</strain>
    </source>
</reference>
<keyword evidence="8 15" id="KW-0067">ATP-binding</keyword>
<evidence type="ECO:0000256" key="1">
    <source>
        <dbReference type="ARBA" id="ARBA00009922"/>
    </source>
</evidence>
<dbReference type="PROSITE" id="PS51198">
    <property type="entry name" value="UVRD_HELICASE_ATP_BIND"/>
    <property type="match status" value="1"/>
</dbReference>
<keyword evidence="3 15" id="KW-0547">Nucleotide-binding</keyword>
<feature type="binding site" evidence="15">
    <location>
        <begin position="57"/>
        <end position="64"/>
    </location>
    <ligand>
        <name>ATP</name>
        <dbReference type="ChEBI" id="CHEBI:30616"/>
    </ligand>
</feature>
<dbReference type="SUPFAM" id="SSF52540">
    <property type="entry name" value="P-loop containing nucleoside triphosphate hydrolases"/>
    <property type="match status" value="1"/>
</dbReference>
<evidence type="ECO:0000256" key="10">
    <source>
        <dbReference type="ARBA" id="ARBA00023204"/>
    </source>
</evidence>
<sequence>MNDDGAGTTGDAAVTRGGIRLVRRTHRVAQVRTWPQECAPLVAPSELGDSRPWQVLGGPGTGKTALVADVAVARMTAPGSDPESVLVLTHSRQAAVDMREQITAGLLGVSSEPRATREPLVRTVHSYAFAVLRLQASAYGNPPPRLLTNAEQDSVIREMLRGEIADGAARWPERVRPALGLVGFASELRDLVLRAAERGLGPEDLIAWGRKHSRPEWVAAGKFAAQYEQAMLLRGSVGVETPEATSPGLDAAELVGAALTAFATDPDLLVSERRRIRHVLVDDAQHLDPQAAQLVRLISAGAASTVVAGDPDQAVFSFRGADAHFLADLDDGHGGRRVVLSRNHRSDSGVGSVQRAITAHLSGRVAHRVGTQFRDDRAEHHRAEDEHRSAEEETRAVPPVRVVIASSTAKEATAIADTFRRAHLADGVPWSEMAVVVRSVPRSLPSLRRALHAAGVPVVSSATAVPLHRHRGAAALLLAMRAVAAARCAPERSAAVFSDDAALALLEGPIGGADPLAVRRLRRGLRRGDLAEGGERDSSVLLRAAMIGSSVDPLVARLSDVEKAPLTRVRAVVTAIAKAVGPAGRRVEDALWAGWRATRLERRWVASSARGGPLGVQADRDLDSVVALFDAAAAYVDALPRGTLEGFVEYVTDQEVPVGDGRRPALVPDAVRILSAHAAVGREWDVVAVAGVQEGLWPALRPRGSLLGVEALVDLAAGVSDGDRELDDRVSRTAPLLAEERRLFLVACSRARSSLLVTAVDSVTGGADTVRSRFVDDLLVSDAVRYSDVDESDPGAGPTAPLGRVLALPALVAELRAVVCDRRVAENDPDRHARAARHLARLAGEGVRGAHPDEWYGLSGTSTEVPLWDPADGPVSLSPSTVEVLTACPLRWALERNGGTDGDTVHAVTGTLVHTLVQAVAGRVPPDEVRRELEKAWVAVDLGSAWFSRKELARTATMIETFQEWMSRSRGELTEAGVEVPVDGVLEPRTPDEPAVALRGRIDRLERDPDGRPVVVDVKTGKNAATAAATAEHAQLATYQVALAAGAVEGEPAGSPGGGRLVYVAKPHTRTGATERAQAALTGETLEQWRTVVVDAARATRGPVFEARVNDGCRHCPIASSCPAQDRGRQVTEG</sequence>
<keyword evidence="7 18" id="KW-0269">Exonuclease</keyword>
<organism evidence="18 19">
    <name type="scientific">Rhodococcoides corynebacterioides</name>
    <dbReference type="NCBI Taxonomy" id="53972"/>
    <lineage>
        <taxon>Bacteria</taxon>
        <taxon>Bacillati</taxon>
        <taxon>Actinomycetota</taxon>
        <taxon>Actinomycetes</taxon>
        <taxon>Mycobacteriales</taxon>
        <taxon>Nocardiaceae</taxon>
        <taxon>Rhodococcoides</taxon>
    </lineage>
</organism>
<comment type="catalytic activity">
    <reaction evidence="12">
        <text>Couples ATP hydrolysis with the unwinding of duplex DNA by translocating in the 3'-5' direction.</text>
        <dbReference type="EC" id="5.6.2.4"/>
    </reaction>
</comment>
<evidence type="ECO:0000256" key="6">
    <source>
        <dbReference type="ARBA" id="ARBA00022806"/>
    </source>
</evidence>
<evidence type="ECO:0000256" key="8">
    <source>
        <dbReference type="ARBA" id="ARBA00022840"/>
    </source>
</evidence>
<evidence type="ECO:0000256" key="12">
    <source>
        <dbReference type="ARBA" id="ARBA00034617"/>
    </source>
</evidence>
<dbReference type="RefSeq" id="WP_239532370.1">
    <property type="nucleotide sequence ID" value="NZ_JAFBBK010000001.1"/>
</dbReference>
<evidence type="ECO:0000256" key="3">
    <source>
        <dbReference type="ARBA" id="ARBA00022741"/>
    </source>
</evidence>
<comment type="similarity">
    <text evidence="1">Belongs to the helicase family. UvrD subfamily.</text>
</comment>
<evidence type="ECO:0000256" key="15">
    <source>
        <dbReference type="PROSITE-ProRule" id="PRU00560"/>
    </source>
</evidence>
<dbReference type="InterPro" id="IPR038726">
    <property type="entry name" value="PDDEXK_AddAB-type"/>
</dbReference>
<feature type="domain" description="UvrD-like helicase C-terminal" evidence="17">
    <location>
        <begin position="366"/>
        <end position="681"/>
    </location>
</feature>
<dbReference type="GO" id="GO:0004527">
    <property type="term" value="F:exonuclease activity"/>
    <property type="evidence" value="ECO:0007669"/>
    <property type="project" value="UniProtKB-KW"/>
</dbReference>
<evidence type="ECO:0000256" key="4">
    <source>
        <dbReference type="ARBA" id="ARBA00022763"/>
    </source>
</evidence>
<comment type="catalytic activity">
    <reaction evidence="14">
        <text>ATP + H2O = ADP + phosphate + H(+)</text>
        <dbReference type="Rhea" id="RHEA:13065"/>
        <dbReference type="ChEBI" id="CHEBI:15377"/>
        <dbReference type="ChEBI" id="CHEBI:15378"/>
        <dbReference type="ChEBI" id="CHEBI:30616"/>
        <dbReference type="ChEBI" id="CHEBI:43474"/>
        <dbReference type="ChEBI" id="CHEBI:456216"/>
        <dbReference type="EC" id="5.6.2.4"/>
    </reaction>
</comment>
<dbReference type="InterPro" id="IPR011604">
    <property type="entry name" value="PDDEXK-like_dom_sf"/>
</dbReference>
<evidence type="ECO:0000256" key="11">
    <source>
        <dbReference type="ARBA" id="ARBA00023235"/>
    </source>
</evidence>
<dbReference type="PANTHER" id="PTHR11070">
    <property type="entry name" value="UVRD / RECB / PCRA DNA HELICASE FAMILY MEMBER"/>
    <property type="match status" value="1"/>
</dbReference>
<dbReference type="InterPro" id="IPR000212">
    <property type="entry name" value="DNA_helicase_UvrD/REP"/>
</dbReference>
<keyword evidence="5 15" id="KW-0378">Hydrolase</keyword>
<dbReference type="InterPro" id="IPR013986">
    <property type="entry name" value="DExx_box_DNA_helicase_dom_sf"/>
</dbReference>
<evidence type="ECO:0000313" key="19">
    <source>
        <dbReference type="Proteomes" id="UP000703038"/>
    </source>
</evidence>
<evidence type="ECO:0000259" key="16">
    <source>
        <dbReference type="PROSITE" id="PS51198"/>
    </source>
</evidence>
<protein>
    <recommendedName>
        <fullName evidence="13">DNA 3'-5' helicase</fullName>
        <ecNumber evidence="13">5.6.2.4</ecNumber>
    </recommendedName>
</protein>
<proteinExistence type="inferred from homology"/>
<dbReference type="Gene3D" id="3.40.50.300">
    <property type="entry name" value="P-loop containing nucleotide triphosphate hydrolases"/>
    <property type="match status" value="3"/>
</dbReference>
<keyword evidence="4" id="KW-0227">DNA damage</keyword>
<comment type="caution">
    <text evidence="18">The sequence shown here is derived from an EMBL/GenBank/DDBJ whole genome shotgun (WGS) entry which is preliminary data.</text>
</comment>
<dbReference type="EC" id="5.6.2.4" evidence="13"/>
<dbReference type="Gene3D" id="3.90.320.10">
    <property type="match status" value="1"/>
</dbReference>
<keyword evidence="6 15" id="KW-0347">Helicase</keyword>
<evidence type="ECO:0000259" key="17">
    <source>
        <dbReference type="PROSITE" id="PS51217"/>
    </source>
</evidence>
<dbReference type="Gene3D" id="1.10.10.160">
    <property type="match status" value="1"/>
</dbReference>
<evidence type="ECO:0000256" key="13">
    <source>
        <dbReference type="ARBA" id="ARBA00034808"/>
    </source>
</evidence>
<keyword evidence="10" id="KW-0234">DNA repair</keyword>
<evidence type="ECO:0000256" key="7">
    <source>
        <dbReference type="ARBA" id="ARBA00022839"/>
    </source>
</evidence>
<dbReference type="GO" id="GO:0004386">
    <property type="term" value="F:helicase activity"/>
    <property type="evidence" value="ECO:0007669"/>
    <property type="project" value="UniProtKB-KW"/>
</dbReference>
<dbReference type="PROSITE" id="PS51217">
    <property type="entry name" value="UVRD_HELICASE_CTER"/>
    <property type="match status" value="1"/>
</dbReference>
<keyword evidence="2" id="KW-0540">Nuclease</keyword>
<keyword evidence="11" id="KW-0413">Isomerase</keyword>
<feature type="domain" description="UvrD-like helicase ATP-binding" evidence="16">
    <location>
        <begin position="36"/>
        <end position="347"/>
    </location>
</feature>
<keyword evidence="19" id="KW-1185">Reference proteome</keyword>
<dbReference type="EMBL" id="JAFBBK010000001">
    <property type="protein sequence ID" value="MBM7414341.1"/>
    <property type="molecule type" value="Genomic_DNA"/>
</dbReference>
<evidence type="ECO:0000313" key="18">
    <source>
        <dbReference type="EMBL" id="MBM7414341.1"/>
    </source>
</evidence>
<dbReference type="PANTHER" id="PTHR11070:SF59">
    <property type="entry name" value="DNA 3'-5' HELICASE"/>
    <property type="match status" value="1"/>
</dbReference>
<dbReference type="InterPro" id="IPR014017">
    <property type="entry name" value="DNA_helicase_UvrD-like_C"/>
</dbReference>
<dbReference type="InterPro" id="IPR014016">
    <property type="entry name" value="UvrD-like_ATP-bd"/>
</dbReference>
<dbReference type="Proteomes" id="UP000703038">
    <property type="component" value="Unassembled WGS sequence"/>
</dbReference>
<dbReference type="InterPro" id="IPR027417">
    <property type="entry name" value="P-loop_NTPase"/>
</dbReference>
<evidence type="ECO:0000256" key="9">
    <source>
        <dbReference type="ARBA" id="ARBA00023125"/>
    </source>
</evidence>